<evidence type="ECO:0000313" key="2">
    <source>
        <dbReference type="Proteomes" id="UP000694863"/>
    </source>
</evidence>
<dbReference type="Pfam" id="PF15107">
    <property type="entry name" value="FAM216B"/>
    <property type="match status" value="1"/>
</dbReference>
<gene>
    <name evidence="3" type="primary">FAM216B</name>
</gene>
<dbReference type="Proteomes" id="UP000694863">
    <property type="component" value="Unplaced"/>
</dbReference>
<comment type="similarity">
    <text evidence="1">Belongs to the FAM216 family.</text>
</comment>
<keyword evidence="2" id="KW-1185">Reference proteome</keyword>
<dbReference type="RefSeq" id="XP_004708033.1">
    <property type="nucleotide sequence ID" value="XM_004707976.1"/>
</dbReference>
<dbReference type="PANTHER" id="PTHR16476">
    <property type="entry name" value="FAMILY WITH SEQUENCE SIMILARITY 216 MEMBER A"/>
    <property type="match status" value="1"/>
</dbReference>
<sequence>MVENWKRQRKLPHVPHIPCIRVPPSAAVTSLMTGLTPGQQCYFYNIMSIYNCRPQWEALKARYIHSLQHQQLLGYLTQQEVLTFAALMSHSAERASAQVARQRTLLPRMTSAVARKWPPAQPMSGLPPRTPSTGLCSLRERGLNKL</sequence>
<evidence type="ECO:0000313" key="3">
    <source>
        <dbReference type="RefSeq" id="XP_004708033.1"/>
    </source>
</evidence>
<dbReference type="InterPro" id="IPR029373">
    <property type="entry name" value="FAM216"/>
</dbReference>
<dbReference type="GeneID" id="101658264"/>
<evidence type="ECO:0000256" key="1">
    <source>
        <dbReference type="ARBA" id="ARBA00008615"/>
    </source>
</evidence>
<proteinExistence type="inferred from homology"/>
<organism evidence="2 3">
    <name type="scientific">Echinops telfairi</name>
    <name type="common">Lesser hedgehog tenrec</name>
    <dbReference type="NCBI Taxonomy" id="9371"/>
    <lineage>
        <taxon>Eukaryota</taxon>
        <taxon>Metazoa</taxon>
        <taxon>Chordata</taxon>
        <taxon>Craniata</taxon>
        <taxon>Vertebrata</taxon>
        <taxon>Euteleostomi</taxon>
        <taxon>Mammalia</taxon>
        <taxon>Eutheria</taxon>
        <taxon>Afrotheria</taxon>
        <taxon>Tenrecidae</taxon>
        <taxon>Tenrecinae</taxon>
        <taxon>Echinops</taxon>
    </lineage>
</organism>
<reference evidence="3" key="1">
    <citation type="submission" date="2025-08" db="UniProtKB">
        <authorList>
            <consortium name="RefSeq"/>
        </authorList>
    </citation>
    <scope>IDENTIFICATION</scope>
</reference>
<accession>A0ABM0IUH5</accession>
<dbReference type="PANTHER" id="PTHR16476:SF3">
    <property type="entry name" value="PROTEIN FAM216B"/>
    <property type="match status" value="1"/>
</dbReference>
<name>A0ABM0IUH5_ECHTE</name>
<protein>
    <submittedName>
        <fullName evidence="3">Protein FAM216B</fullName>
    </submittedName>
</protein>